<accession>A0ABT0IKJ9</accession>
<evidence type="ECO:0000256" key="2">
    <source>
        <dbReference type="ARBA" id="ARBA00023125"/>
    </source>
</evidence>
<dbReference type="Gene3D" id="3.30.450.80">
    <property type="entry name" value="Transcription factor LuxR-like, autoinducer-binding domain"/>
    <property type="match status" value="1"/>
</dbReference>
<proteinExistence type="predicted"/>
<protein>
    <submittedName>
        <fullName evidence="5">LuxR C-terminal-related transcriptional regulator</fullName>
    </submittedName>
</protein>
<evidence type="ECO:0000259" key="4">
    <source>
        <dbReference type="PROSITE" id="PS50043"/>
    </source>
</evidence>
<evidence type="ECO:0000256" key="3">
    <source>
        <dbReference type="ARBA" id="ARBA00023163"/>
    </source>
</evidence>
<feature type="domain" description="HTH luxR-type" evidence="4">
    <location>
        <begin position="174"/>
        <end position="239"/>
    </location>
</feature>
<name>A0ABT0IKJ9_9HYPH</name>
<dbReference type="SUPFAM" id="SSF75516">
    <property type="entry name" value="Pheromone-binding domain of LuxR-like quorum-sensing transcription factors"/>
    <property type="match status" value="1"/>
</dbReference>
<dbReference type="PROSITE" id="PS50043">
    <property type="entry name" value="HTH_LUXR_2"/>
    <property type="match status" value="1"/>
</dbReference>
<sequence length="242" mass="26762">MITLERQSILSSEISAVDCPEDIGPAFARITQAFGFRYYLLLNALSRPQEASLARLVIEGDLPEEYIQEYDRQRLLSACPIAAIVAKSPTPVSWSIDEPDDLRGFSFPDAIIELQRSHGIGSGVAMAFRSLAGPTYTTFIFGSRPRLTQDELNEMGMILLHAFGAFERLNHPQAPAAPASLTTRELEVVRWTAQGKTSAEIGRILSLSDHTVNAYMSNAIKKLDCVNRTQLVAKALRLRLIN</sequence>
<dbReference type="CDD" id="cd06170">
    <property type="entry name" value="LuxR_C_like"/>
    <property type="match status" value="1"/>
</dbReference>
<dbReference type="Proteomes" id="UP001202827">
    <property type="component" value="Unassembled WGS sequence"/>
</dbReference>
<dbReference type="PRINTS" id="PR00038">
    <property type="entry name" value="HTHLUXR"/>
</dbReference>
<dbReference type="InterPro" id="IPR000792">
    <property type="entry name" value="Tscrpt_reg_LuxR_C"/>
</dbReference>
<dbReference type="InterPro" id="IPR036388">
    <property type="entry name" value="WH-like_DNA-bd_sf"/>
</dbReference>
<dbReference type="Pfam" id="PF00196">
    <property type="entry name" value="GerE"/>
    <property type="match status" value="1"/>
</dbReference>
<dbReference type="Gene3D" id="1.10.10.10">
    <property type="entry name" value="Winged helix-like DNA-binding domain superfamily/Winged helix DNA-binding domain"/>
    <property type="match status" value="1"/>
</dbReference>
<evidence type="ECO:0000256" key="1">
    <source>
        <dbReference type="ARBA" id="ARBA00023015"/>
    </source>
</evidence>
<evidence type="ECO:0000313" key="5">
    <source>
        <dbReference type="EMBL" id="MCK8778410.1"/>
    </source>
</evidence>
<dbReference type="InterPro" id="IPR016032">
    <property type="entry name" value="Sig_transdc_resp-reg_C-effctor"/>
</dbReference>
<keyword evidence="1" id="KW-0805">Transcription regulation</keyword>
<dbReference type="Pfam" id="PF03472">
    <property type="entry name" value="Autoind_bind"/>
    <property type="match status" value="1"/>
</dbReference>
<gene>
    <name evidence="5" type="ORF">M0654_00300</name>
</gene>
<dbReference type="RefSeq" id="WP_248681334.1">
    <property type="nucleotide sequence ID" value="NZ_JALPRY010000001.1"/>
</dbReference>
<organism evidence="5 6">
    <name type="scientific">Neorhizobium turbinariae</name>
    <dbReference type="NCBI Taxonomy" id="2937795"/>
    <lineage>
        <taxon>Bacteria</taxon>
        <taxon>Pseudomonadati</taxon>
        <taxon>Pseudomonadota</taxon>
        <taxon>Alphaproteobacteria</taxon>
        <taxon>Hyphomicrobiales</taxon>
        <taxon>Rhizobiaceae</taxon>
        <taxon>Rhizobium/Agrobacterium group</taxon>
        <taxon>Neorhizobium</taxon>
    </lineage>
</organism>
<dbReference type="PANTHER" id="PTHR44688">
    <property type="entry name" value="DNA-BINDING TRANSCRIPTIONAL ACTIVATOR DEVR_DOSR"/>
    <property type="match status" value="1"/>
</dbReference>
<dbReference type="PROSITE" id="PS00622">
    <property type="entry name" value="HTH_LUXR_1"/>
    <property type="match status" value="1"/>
</dbReference>
<dbReference type="EMBL" id="JALPRY010000001">
    <property type="protein sequence ID" value="MCK8778410.1"/>
    <property type="molecule type" value="Genomic_DNA"/>
</dbReference>
<dbReference type="InterPro" id="IPR005143">
    <property type="entry name" value="TF_LuxR_autoind-bd_dom"/>
</dbReference>
<evidence type="ECO:0000313" key="6">
    <source>
        <dbReference type="Proteomes" id="UP001202827"/>
    </source>
</evidence>
<keyword evidence="3" id="KW-0804">Transcription</keyword>
<dbReference type="PANTHER" id="PTHR44688:SF16">
    <property type="entry name" value="DNA-BINDING TRANSCRIPTIONAL ACTIVATOR DEVR_DOSR"/>
    <property type="match status" value="1"/>
</dbReference>
<reference evidence="5 6" key="1">
    <citation type="submission" date="2022-04" db="EMBL/GenBank/DDBJ databases">
        <title>Rhizobium coralii sp. nov., isolated from coral Turbinaria peltata.</title>
        <authorList>
            <person name="Sun H."/>
        </authorList>
    </citation>
    <scope>NUCLEOTIDE SEQUENCE [LARGE SCALE GENOMIC DNA]</scope>
    <source>
        <strain evidence="5 6">NTR19</strain>
    </source>
</reference>
<dbReference type="SUPFAM" id="SSF46894">
    <property type="entry name" value="C-terminal effector domain of the bipartite response regulators"/>
    <property type="match status" value="1"/>
</dbReference>
<comment type="caution">
    <text evidence="5">The sequence shown here is derived from an EMBL/GenBank/DDBJ whole genome shotgun (WGS) entry which is preliminary data.</text>
</comment>
<keyword evidence="2" id="KW-0238">DNA-binding</keyword>
<dbReference type="SMART" id="SM00421">
    <property type="entry name" value="HTH_LUXR"/>
    <property type="match status" value="1"/>
</dbReference>
<dbReference type="InterPro" id="IPR036693">
    <property type="entry name" value="TF_LuxR_autoind-bd_dom_sf"/>
</dbReference>
<keyword evidence="6" id="KW-1185">Reference proteome</keyword>